<organism evidence="2 3">
    <name type="scientific">Halobacteriovorax vibrionivorans</name>
    <dbReference type="NCBI Taxonomy" id="2152716"/>
    <lineage>
        <taxon>Bacteria</taxon>
        <taxon>Pseudomonadati</taxon>
        <taxon>Bdellovibrionota</taxon>
        <taxon>Bacteriovoracia</taxon>
        <taxon>Bacteriovoracales</taxon>
        <taxon>Halobacteriovoraceae</taxon>
        <taxon>Halobacteriovorax</taxon>
    </lineage>
</organism>
<dbReference type="RefSeq" id="WP_115363578.1">
    <property type="nucleotide sequence ID" value="NZ_QDKL01000003.1"/>
</dbReference>
<comment type="caution">
    <text evidence="2">The sequence shown here is derived from an EMBL/GenBank/DDBJ whole genome shotgun (WGS) entry which is preliminary data.</text>
</comment>
<dbReference type="InterPro" id="IPR012902">
    <property type="entry name" value="N_methyl_site"/>
</dbReference>
<dbReference type="NCBIfam" id="TIGR02532">
    <property type="entry name" value="IV_pilin_GFxxxE"/>
    <property type="match status" value="1"/>
</dbReference>
<keyword evidence="1" id="KW-0812">Transmembrane</keyword>
<protein>
    <submittedName>
        <fullName evidence="2">Type II secretion system protein</fullName>
    </submittedName>
</protein>
<dbReference type="EMBL" id="QDKL01000003">
    <property type="protein sequence ID" value="RZF21100.1"/>
    <property type="molecule type" value="Genomic_DNA"/>
</dbReference>
<evidence type="ECO:0000256" key="1">
    <source>
        <dbReference type="SAM" id="Phobius"/>
    </source>
</evidence>
<sequence>MHRGHGQSGFTLIEILVSMALASLLLYMVVGTSFSSRRNLDETINNIERIIRFSSDEASLQNKFIRLGFPLEELDQRPTLEIAQSNDFVIDIEGTRNFDDLTEEEQEEMKSSGRFTPLPEFNADDFTPSGAVKIVAVGSTLTQKLHTTGKPFVYFYPTGEKDSVIIILATEEEMVALSTEPYSQVINREYVALEGVNFGNEDYVEKLIEKANELYDEWLSN</sequence>
<dbReference type="Pfam" id="PF07963">
    <property type="entry name" value="N_methyl"/>
    <property type="match status" value="1"/>
</dbReference>
<accession>A0ABY0IDS2</accession>
<dbReference type="Proteomes" id="UP000443582">
    <property type="component" value="Unassembled WGS sequence"/>
</dbReference>
<keyword evidence="1" id="KW-0472">Membrane</keyword>
<evidence type="ECO:0000313" key="3">
    <source>
        <dbReference type="Proteomes" id="UP000443582"/>
    </source>
</evidence>
<proteinExistence type="predicted"/>
<keyword evidence="3" id="KW-1185">Reference proteome</keyword>
<name>A0ABY0IDS2_9BACT</name>
<evidence type="ECO:0000313" key="2">
    <source>
        <dbReference type="EMBL" id="RZF21100.1"/>
    </source>
</evidence>
<feature type="transmembrane region" description="Helical" evidence="1">
    <location>
        <begin position="12"/>
        <end position="30"/>
    </location>
</feature>
<reference evidence="3" key="1">
    <citation type="journal article" date="2019" name="Int. J. Syst. Evol. Microbiol.">
        <title>Halobacteriovorax valvorus sp. nov., a novel prokaryotic predator isolated from coastal seawater of China.</title>
        <authorList>
            <person name="Chen M.-X."/>
        </authorList>
    </citation>
    <scope>NUCLEOTIDE SEQUENCE [LARGE SCALE GENOMIC DNA]</scope>
    <source>
        <strain evidence="3">BL9</strain>
    </source>
</reference>
<keyword evidence="1" id="KW-1133">Transmembrane helix</keyword>
<gene>
    <name evidence="2" type="ORF">DAY19_14060</name>
</gene>